<dbReference type="Pfam" id="PF00122">
    <property type="entry name" value="E1-E2_ATPase"/>
    <property type="match status" value="1"/>
</dbReference>
<gene>
    <name evidence="19" type="ORF">CYMTET_27703</name>
</gene>
<dbReference type="SUPFAM" id="SSF81665">
    <property type="entry name" value="Calcium ATPase, transmembrane domain M"/>
    <property type="match status" value="1"/>
</dbReference>
<evidence type="ECO:0000259" key="18">
    <source>
        <dbReference type="SMART" id="SM00831"/>
    </source>
</evidence>
<dbReference type="InterPro" id="IPR044492">
    <property type="entry name" value="P_typ_ATPase_HD_dom"/>
</dbReference>
<feature type="transmembrane region" description="Helical" evidence="16">
    <location>
        <begin position="830"/>
        <end position="852"/>
    </location>
</feature>
<dbReference type="InterPro" id="IPR036412">
    <property type="entry name" value="HAD-like_sf"/>
</dbReference>
<comment type="subcellular location">
    <subcellularLocation>
        <location evidence="16">Cell membrane</location>
        <topology evidence="16">Multi-pass membrane protein</topology>
    </subcellularLocation>
    <subcellularLocation>
        <location evidence="2">Membrane</location>
        <topology evidence="2">Multi-pass membrane protein</topology>
    </subcellularLocation>
</comment>
<evidence type="ECO:0000256" key="7">
    <source>
        <dbReference type="ARBA" id="ARBA00022723"/>
    </source>
</evidence>
<dbReference type="GO" id="GO:0120029">
    <property type="term" value="P:proton export across plasma membrane"/>
    <property type="evidence" value="ECO:0007669"/>
    <property type="project" value="UniProtKB-UniRule"/>
</dbReference>
<keyword evidence="10 16" id="KW-0460">Magnesium</keyword>
<evidence type="ECO:0000256" key="17">
    <source>
        <dbReference type="SAM" id="MobiDB-lite"/>
    </source>
</evidence>
<dbReference type="Gene3D" id="2.70.150.10">
    <property type="entry name" value="Calcium-transporting ATPase, cytoplasmic transduction domain A"/>
    <property type="match status" value="1"/>
</dbReference>
<dbReference type="PRINTS" id="PR00120">
    <property type="entry name" value="HATPASE"/>
</dbReference>
<evidence type="ECO:0000256" key="14">
    <source>
        <dbReference type="ARBA" id="ARBA00048122"/>
    </source>
</evidence>
<dbReference type="SUPFAM" id="SSF56784">
    <property type="entry name" value="HAD-like"/>
    <property type="match status" value="1"/>
</dbReference>
<dbReference type="FunFam" id="3.40.50.1000:FF:000211">
    <property type="entry name" value="Plasma membrane ATPase"/>
    <property type="match status" value="1"/>
</dbReference>
<dbReference type="EMBL" id="LGRX02015395">
    <property type="protein sequence ID" value="KAK3263492.1"/>
    <property type="molecule type" value="Genomic_DNA"/>
</dbReference>
<keyword evidence="16" id="KW-0813">Transport</keyword>
<keyword evidence="8 16" id="KW-0547">Nucleotide-binding</keyword>
<evidence type="ECO:0000313" key="19">
    <source>
        <dbReference type="EMBL" id="KAK3263492.1"/>
    </source>
</evidence>
<evidence type="ECO:0000256" key="11">
    <source>
        <dbReference type="ARBA" id="ARBA00022967"/>
    </source>
</evidence>
<keyword evidence="9 16" id="KW-0067">ATP-binding</keyword>
<keyword evidence="13 16" id="KW-0472">Membrane</keyword>
<evidence type="ECO:0000256" key="6">
    <source>
        <dbReference type="ARBA" id="ARBA00022692"/>
    </source>
</evidence>
<feature type="transmembrane region" description="Helical" evidence="16">
    <location>
        <begin position="278"/>
        <end position="301"/>
    </location>
</feature>
<comment type="caution">
    <text evidence="19">The sequence shown here is derived from an EMBL/GenBank/DDBJ whole genome shotgun (WGS) entry which is preliminary data.</text>
</comment>
<keyword evidence="5" id="KW-0597">Phosphoprotein</keyword>
<dbReference type="SFLD" id="SFLDG00002">
    <property type="entry name" value="C1.7:_P-type_atpase_like"/>
    <property type="match status" value="1"/>
</dbReference>
<evidence type="ECO:0000256" key="13">
    <source>
        <dbReference type="ARBA" id="ARBA00023136"/>
    </source>
</evidence>
<dbReference type="PANTHER" id="PTHR42861">
    <property type="entry name" value="CALCIUM-TRANSPORTING ATPASE"/>
    <property type="match status" value="1"/>
</dbReference>
<evidence type="ECO:0000256" key="9">
    <source>
        <dbReference type="ARBA" id="ARBA00022840"/>
    </source>
</evidence>
<dbReference type="Gene3D" id="3.40.50.1000">
    <property type="entry name" value="HAD superfamily/HAD-like"/>
    <property type="match status" value="1"/>
</dbReference>
<evidence type="ECO:0000256" key="12">
    <source>
        <dbReference type="ARBA" id="ARBA00022989"/>
    </source>
</evidence>
<dbReference type="InterPro" id="IPR023298">
    <property type="entry name" value="ATPase_P-typ_TM_dom_sf"/>
</dbReference>
<dbReference type="SMART" id="SM00831">
    <property type="entry name" value="Cation_ATPase_N"/>
    <property type="match status" value="1"/>
</dbReference>
<dbReference type="SFLD" id="SFLDF00027">
    <property type="entry name" value="p-type_atpase"/>
    <property type="match status" value="1"/>
</dbReference>
<dbReference type="Pfam" id="PF00702">
    <property type="entry name" value="Hydrolase"/>
    <property type="match status" value="1"/>
</dbReference>
<dbReference type="NCBIfam" id="TIGR01494">
    <property type="entry name" value="ATPase_P-type"/>
    <property type="match status" value="2"/>
</dbReference>
<dbReference type="FunFam" id="2.70.150.10:FF:000042">
    <property type="entry name" value="Plasma membrane ATPase"/>
    <property type="match status" value="1"/>
</dbReference>
<reference evidence="19 20" key="1">
    <citation type="journal article" date="2015" name="Genome Biol. Evol.">
        <title>Comparative Genomics of a Bacterivorous Green Alga Reveals Evolutionary Causalities and Consequences of Phago-Mixotrophic Mode of Nutrition.</title>
        <authorList>
            <person name="Burns J.A."/>
            <person name="Paasch A."/>
            <person name="Narechania A."/>
            <person name="Kim E."/>
        </authorList>
    </citation>
    <scope>NUCLEOTIDE SEQUENCE [LARGE SCALE GENOMIC DNA]</scope>
    <source>
        <strain evidence="19 20">PLY_AMNH</strain>
    </source>
</reference>
<dbReference type="InterPro" id="IPR008250">
    <property type="entry name" value="ATPase_P-typ_transduc_dom_A_sf"/>
</dbReference>
<evidence type="ECO:0000256" key="4">
    <source>
        <dbReference type="ARBA" id="ARBA00012476"/>
    </source>
</evidence>
<dbReference type="InterPro" id="IPR004014">
    <property type="entry name" value="ATPase_P-typ_cation-transptr_N"/>
</dbReference>
<keyword evidence="16" id="KW-0375">Hydrogen ion transport</keyword>
<evidence type="ECO:0000256" key="15">
    <source>
        <dbReference type="ARBA" id="ARBA00071631"/>
    </source>
</evidence>
<keyword evidence="16" id="KW-0406">Ion transport</keyword>
<dbReference type="InterPro" id="IPR023214">
    <property type="entry name" value="HAD_sf"/>
</dbReference>
<keyword evidence="7" id="KW-0479">Metal-binding</keyword>
<keyword evidence="20" id="KW-1185">Reference proteome</keyword>
<proteinExistence type="inferred from homology"/>
<dbReference type="AlphaFoldDB" id="A0AAE0KWP2"/>
<dbReference type="InterPro" id="IPR023299">
    <property type="entry name" value="ATPase_P-typ_cyto_dom_N"/>
</dbReference>
<name>A0AAE0KWP2_9CHLO</name>
<dbReference type="InterPro" id="IPR006534">
    <property type="entry name" value="P-type_ATPase_IIIA"/>
</dbReference>
<feature type="region of interest" description="Disordered" evidence="17">
    <location>
        <begin position="1"/>
        <end position="43"/>
    </location>
</feature>
<dbReference type="Gene3D" id="1.20.1110.10">
    <property type="entry name" value="Calcium-transporting ATPase, transmembrane domain"/>
    <property type="match status" value="1"/>
</dbReference>
<evidence type="ECO:0000256" key="5">
    <source>
        <dbReference type="ARBA" id="ARBA00022553"/>
    </source>
</evidence>
<keyword evidence="12 16" id="KW-1133">Transmembrane helix</keyword>
<dbReference type="SUPFAM" id="SSF81653">
    <property type="entry name" value="Calcium ATPase, transduction domain A"/>
    <property type="match status" value="1"/>
</dbReference>
<feature type="transmembrane region" description="Helical" evidence="16">
    <location>
        <begin position="864"/>
        <end position="882"/>
    </location>
</feature>
<evidence type="ECO:0000256" key="2">
    <source>
        <dbReference type="ARBA" id="ARBA00004141"/>
    </source>
</evidence>
<evidence type="ECO:0000256" key="1">
    <source>
        <dbReference type="ARBA" id="ARBA00003417"/>
    </source>
</evidence>
<dbReference type="GO" id="GO:0046872">
    <property type="term" value="F:metal ion binding"/>
    <property type="evidence" value="ECO:0007669"/>
    <property type="project" value="UniProtKB-KW"/>
</dbReference>
<protein>
    <recommendedName>
        <fullName evidence="15 16">Plasma membrane ATPase</fullName>
        <ecNumber evidence="4 16">7.1.2.1</ecNumber>
    </recommendedName>
</protein>
<dbReference type="GO" id="GO:0005886">
    <property type="term" value="C:plasma membrane"/>
    <property type="evidence" value="ECO:0007669"/>
    <property type="project" value="UniProtKB-SubCell"/>
</dbReference>
<dbReference type="GO" id="GO:0016887">
    <property type="term" value="F:ATP hydrolysis activity"/>
    <property type="evidence" value="ECO:0007669"/>
    <property type="project" value="InterPro"/>
</dbReference>
<dbReference type="EC" id="7.1.2.1" evidence="4 16"/>
<dbReference type="InterPro" id="IPR018303">
    <property type="entry name" value="ATPase_P-typ_P_site"/>
</dbReference>
<dbReference type="PROSITE" id="PS00154">
    <property type="entry name" value="ATPASE_E1_E2"/>
    <property type="match status" value="1"/>
</dbReference>
<dbReference type="GO" id="GO:0008553">
    <property type="term" value="F:P-type proton-exporting transporter activity"/>
    <property type="evidence" value="ECO:0007669"/>
    <property type="project" value="UniProtKB-UniRule"/>
</dbReference>
<evidence type="ECO:0000256" key="3">
    <source>
        <dbReference type="ARBA" id="ARBA00008804"/>
    </source>
</evidence>
<dbReference type="FunFam" id="3.40.1110.10:FF:000005">
    <property type="entry name" value="Plasma membrane ATPase"/>
    <property type="match status" value="1"/>
</dbReference>
<comment type="catalytic activity">
    <reaction evidence="14 16">
        <text>ATP + H2O + H(+)(in) = ADP + phosphate + 2 H(+)(out)</text>
        <dbReference type="Rhea" id="RHEA:20852"/>
        <dbReference type="ChEBI" id="CHEBI:15377"/>
        <dbReference type="ChEBI" id="CHEBI:15378"/>
        <dbReference type="ChEBI" id="CHEBI:30616"/>
        <dbReference type="ChEBI" id="CHEBI:43474"/>
        <dbReference type="ChEBI" id="CHEBI:456216"/>
        <dbReference type="EC" id="7.1.2.1"/>
    </reaction>
</comment>
<organism evidence="19 20">
    <name type="scientific">Cymbomonas tetramitiformis</name>
    <dbReference type="NCBI Taxonomy" id="36881"/>
    <lineage>
        <taxon>Eukaryota</taxon>
        <taxon>Viridiplantae</taxon>
        <taxon>Chlorophyta</taxon>
        <taxon>Pyramimonadophyceae</taxon>
        <taxon>Pyramimonadales</taxon>
        <taxon>Pyramimonadaceae</taxon>
        <taxon>Cymbomonas</taxon>
    </lineage>
</organism>
<feature type="transmembrane region" description="Helical" evidence="16">
    <location>
        <begin position="795"/>
        <end position="818"/>
    </location>
</feature>
<evidence type="ECO:0000256" key="16">
    <source>
        <dbReference type="RuleBase" id="RU362083"/>
    </source>
</evidence>
<keyword evidence="11 16" id="KW-1278">Translocase</keyword>
<keyword evidence="6 16" id="KW-0812">Transmembrane</keyword>
<evidence type="ECO:0000256" key="10">
    <source>
        <dbReference type="ARBA" id="ARBA00022842"/>
    </source>
</evidence>
<dbReference type="CDD" id="cd02076">
    <property type="entry name" value="P-type_ATPase_H"/>
    <property type="match status" value="1"/>
</dbReference>
<comment type="function">
    <text evidence="1">The plasma membrane ATPase of plants and fungi is a hydrogen ion pump. The proton gradient it generates drives the active transport of nutrients by H(+)-symport. The resulting external acidification and/or internal alkinization may mediate growth responses.</text>
</comment>
<evidence type="ECO:0000256" key="8">
    <source>
        <dbReference type="ARBA" id="ARBA00022741"/>
    </source>
</evidence>
<dbReference type="Proteomes" id="UP001190700">
    <property type="component" value="Unassembled WGS sequence"/>
</dbReference>
<feature type="compositionally biased region" description="Basic and acidic residues" evidence="17">
    <location>
        <begin position="9"/>
        <end position="30"/>
    </location>
</feature>
<dbReference type="SFLD" id="SFLDS00003">
    <property type="entry name" value="Haloacid_Dehalogenase"/>
    <property type="match status" value="1"/>
</dbReference>
<feature type="transmembrane region" description="Helical" evidence="16">
    <location>
        <begin position="717"/>
        <end position="738"/>
    </location>
</feature>
<feature type="transmembrane region" description="Helical" evidence="16">
    <location>
        <begin position="675"/>
        <end position="697"/>
    </location>
</feature>
<sequence length="954" mass="103978">MQTFAAWRPHAESSSDSTTEKLLGKEERELLVTSSKPAPREYSGYGTEKEVLYQGVDKRSLMNTGPEGLSSAEAAYRLERFGRNELAEKVDSKWVKLAKEFTRPMALMVWSAAFIELLEALIVAPHYWADVAILLVLQLVNCLLGWSEELKAGNAVAALKEQLKPEATVLRDGVYTKIDGRLLVPGDLVLLGSGASIPADCLLCKGKPIQVDQASLTGESLPVSLYPGDTAKMGSTCVRGESDAMVAATGTETFLGKTAALLNTVVEQGNFEKLLLTITYLLTGVGLFLVTITFIFLLARGAALMDALAFAVVLLVASIPIAMRVVCTTTMALGCRKLAEEKAIVTRLSAVEDIAGMNILCSDKTGTLTLNKMQLQDDLPIFCEGVTRHDVLVAAALATKWKEPPKDAVDTLVLNAIDLTPLDLYEQLEHKPFDPVTKHTESTLRRRDGTVFKVAKGAPHVLLEKAYNCAEIRHEVEATINDLAKRGVRCLAVACNNGEGGVWVFMGVMTFLDPPRPDSASTIAKAAELGVQVKMITGDHGVIAVEMCRTLGLGANVLGPKNLPVHNPAEEVSIHLGRDYGAFIEGADGFSQVFPEHKYLIVEALRQRGHVVGMTGDGVNDAPALKRADVGLAVQGSTDAARAASDVVLTASGLSTIIQAIFVSRQIFQRMKNYIIYRIACTTQLLGFFFLSCLIFRPKHFQDEADDSDDWPDFFQIPVMGIVVITILNDGTIISIAYDTVMASKSPEKWNLPILMAVSLNIGLVAMISSLWLLYMGLNSHAESSIMDSVGVGSLSYEEIQCLLFLKVSVSGFLSVFSARTTGWCWQRPVGMQLSVASFVALVSSTLLAAYWPFDGMVGIDAKVVTYCWIYCIIFFIIQEVFKVGQYNLMRKYGYFTESGSMSEKDLSFGKKKSSTPTLEKLSSSVSRTLERMSSTVSTNTTMSKVEEYELFEV</sequence>
<dbReference type="NCBIfam" id="TIGR01647">
    <property type="entry name" value="ATPase-IIIA_H"/>
    <property type="match status" value="1"/>
</dbReference>
<dbReference type="InterPro" id="IPR059000">
    <property type="entry name" value="ATPase_P-type_domA"/>
</dbReference>
<dbReference type="PRINTS" id="PR00119">
    <property type="entry name" value="CATATPASE"/>
</dbReference>
<dbReference type="Pfam" id="PF00690">
    <property type="entry name" value="Cation_ATPase_N"/>
    <property type="match status" value="1"/>
</dbReference>
<feature type="domain" description="Cation-transporting P-type ATPase N-terminal" evidence="18">
    <location>
        <begin position="52"/>
        <end position="121"/>
    </location>
</feature>
<evidence type="ECO:0000313" key="20">
    <source>
        <dbReference type="Proteomes" id="UP001190700"/>
    </source>
</evidence>
<dbReference type="InterPro" id="IPR001757">
    <property type="entry name" value="P_typ_ATPase"/>
</dbReference>
<dbReference type="Gene3D" id="3.40.1110.10">
    <property type="entry name" value="Calcium-transporting ATPase, cytoplasmic domain N"/>
    <property type="match status" value="1"/>
</dbReference>
<comment type="similarity">
    <text evidence="3 16">Belongs to the cation transport ATPase (P-type) (TC 3.A.3) family. Type IIIA subfamily.</text>
</comment>
<feature type="transmembrane region" description="Helical" evidence="16">
    <location>
        <begin position="750"/>
        <end position="775"/>
    </location>
</feature>
<feature type="transmembrane region" description="Helical" evidence="16">
    <location>
        <begin position="307"/>
        <end position="327"/>
    </location>
</feature>
<dbReference type="GO" id="GO:0005524">
    <property type="term" value="F:ATP binding"/>
    <property type="evidence" value="ECO:0007669"/>
    <property type="project" value="UniProtKB-UniRule"/>
</dbReference>
<accession>A0AAE0KWP2</accession>